<dbReference type="PANTHER" id="PTHR46743:SF2">
    <property type="entry name" value="TEICHOIC ACIDS EXPORT ATP-BINDING PROTEIN TAGH"/>
    <property type="match status" value="1"/>
</dbReference>
<keyword evidence="3" id="KW-0547">Nucleotide-binding</keyword>
<gene>
    <name evidence="6" type="ORF">NIES267_28030</name>
</gene>
<dbReference type="InterPro" id="IPR003593">
    <property type="entry name" value="AAA+_ATPase"/>
</dbReference>
<evidence type="ECO:0000256" key="3">
    <source>
        <dbReference type="ARBA" id="ARBA00022741"/>
    </source>
</evidence>
<evidence type="ECO:0000313" key="6">
    <source>
        <dbReference type="EMBL" id="BAY83316.1"/>
    </source>
</evidence>
<keyword evidence="7" id="KW-1185">Reference proteome</keyword>
<dbReference type="PANTHER" id="PTHR46743">
    <property type="entry name" value="TEICHOIC ACIDS EXPORT ATP-BINDING PROTEIN TAGH"/>
    <property type="match status" value="1"/>
</dbReference>
<dbReference type="Pfam" id="PF14524">
    <property type="entry name" value="Wzt_C"/>
    <property type="match status" value="1"/>
</dbReference>
<dbReference type="AlphaFoldDB" id="A0A1Z4LQ02"/>
<dbReference type="InterPro" id="IPR015860">
    <property type="entry name" value="ABC_transpr_TagH-like"/>
</dbReference>
<reference evidence="6 7" key="1">
    <citation type="submission" date="2017-06" db="EMBL/GenBank/DDBJ databases">
        <title>Genome sequencing of cyanobaciteial culture collection at National Institute for Environmental Studies (NIES).</title>
        <authorList>
            <person name="Hirose Y."/>
            <person name="Shimura Y."/>
            <person name="Fujisawa T."/>
            <person name="Nakamura Y."/>
            <person name="Kawachi M."/>
        </authorList>
    </citation>
    <scope>NUCLEOTIDE SEQUENCE [LARGE SCALE GENOMIC DNA]</scope>
    <source>
        <strain evidence="6 7">NIES-267</strain>
    </source>
</reference>
<dbReference type="SUPFAM" id="SSF52540">
    <property type="entry name" value="P-loop containing nucleoside triphosphate hydrolases"/>
    <property type="match status" value="1"/>
</dbReference>
<dbReference type="Gene3D" id="3.40.50.300">
    <property type="entry name" value="P-loop containing nucleotide triphosphate hydrolases"/>
    <property type="match status" value="1"/>
</dbReference>
<keyword evidence="2" id="KW-0813">Transport</keyword>
<evidence type="ECO:0000256" key="4">
    <source>
        <dbReference type="ARBA" id="ARBA00022840"/>
    </source>
</evidence>
<dbReference type="InterPro" id="IPR017871">
    <property type="entry name" value="ABC_transporter-like_CS"/>
</dbReference>
<dbReference type="InterPro" id="IPR050683">
    <property type="entry name" value="Bact_Polysacc_Export_ATP-bd"/>
</dbReference>
<dbReference type="Pfam" id="PF00005">
    <property type="entry name" value="ABC_tran"/>
    <property type="match status" value="1"/>
</dbReference>
<evidence type="ECO:0000259" key="5">
    <source>
        <dbReference type="PROSITE" id="PS50893"/>
    </source>
</evidence>
<dbReference type="OrthoDB" id="9778870at2"/>
<protein>
    <submittedName>
        <fullName evidence="6">ABC transporter ATP binding subunit</fullName>
    </submittedName>
</protein>
<dbReference type="InterPro" id="IPR029439">
    <property type="entry name" value="Wzt_C"/>
</dbReference>
<proteinExistence type="inferred from homology"/>
<dbReference type="InterPro" id="IPR003439">
    <property type="entry name" value="ABC_transporter-like_ATP-bd"/>
</dbReference>
<evidence type="ECO:0000256" key="2">
    <source>
        <dbReference type="ARBA" id="ARBA00022448"/>
    </source>
</evidence>
<dbReference type="SMART" id="SM00382">
    <property type="entry name" value="AAA"/>
    <property type="match status" value="1"/>
</dbReference>
<dbReference type="GO" id="GO:0140359">
    <property type="term" value="F:ABC-type transporter activity"/>
    <property type="evidence" value="ECO:0007669"/>
    <property type="project" value="InterPro"/>
</dbReference>
<dbReference type="InterPro" id="IPR027417">
    <property type="entry name" value="P-loop_NTPase"/>
</dbReference>
<dbReference type="PROSITE" id="PS00211">
    <property type="entry name" value="ABC_TRANSPORTER_1"/>
    <property type="match status" value="1"/>
</dbReference>
<sequence>MTSLKEREIDIQPEEREAVVSIENVSKKFCRDLKRSLFYGLRDIASEVTAGKRKSDTLRKNEFWAIDNVSFKLHRGEALGLVGSNGAGKSTILRIISGLIKPDTGIVRVKGRVAPLIALGAGFNPILSGRENIYANMSILGLETAEIEKRFDEVVEFAEIADAIDAPVQTYSSGMAARLGFACAVHIEPDILLIDEVLAVGDVKFKMKCHRKLSELRQKGTAFILVTHNSHSILNICESSIYLKKGQLIASGDTEKVIRKYEEDLCLSGKENALGSMILPPKPKEKSNGLDIVSLCFKDEQDNNLETLFTGDPAYLSVGCKSYEHIKTANLGMLVTALSGGEGLVLYMTSTSDNQELEIPIGKSEIRMYMPYCSMIPGVYSARIYIRNGVYSYDIVESFRFTVKANKTISRCQFYQPRQWQVVSQEKIELENIDRSKEEYI</sequence>
<dbReference type="Proteomes" id="UP000218418">
    <property type="component" value="Chromosome"/>
</dbReference>
<name>A0A1Z4LQ02_9CYAN</name>
<evidence type="ECO:0000313" key="7">
    <source>
        <dbReference type="Proteomes" id="UP000218418"/>
    </source>
</evidence>
<dbReference type="GO" id="GO:0016887">
    <property type="term" value="F:ATP hydrolysis activity"/>
    <property type="evidence" value="ECO:0007669"/>
    <property type="project" value="InterPro"/>
</dbReference>
<dbReference type="EMBL" id="AP018227">
    <property type="protein sequence ID" value="BAY83316.1"/>
    <property type="molecule type" value="Genomic_DNA"/>
</dbReference>
<dbReference type="GO" id="GO:0005524">
    <property type="term" value="F:ATP binding"/>
    <property type="evidence" value="ECO:0007669"/>
    <property type="project" value="UniProtKB-KW"/>
</dbReference>
<dbReference type="CDD" id="cd03220">
    <property type="entry name" value="ABC_KpsT_Wzt"/>
    <property type="match status" value="1"/>
</dbReference>
<keyword evidence="4" id="KW-0067">ATP-binding</keyword>
<accession>A0A1Z4LQ02</accession>
<organism evidence="6 7">
    <name type="scientific">Calothrix parasitica NIES-267</name>
    <dbReference type="NCBI Taxonomy" id="1973488"/>
    <lineage>
        <taxon>Bacteria</taxon>
        <taxon>Bacillati</taxon>
        <taxon>Cyanobacteriota</taxon>
        <taxon>Cyanophyceae</taxon>
        <taxon>Nostocales</taxon>
        <taxon>Calotrichaceae</taxon>
        <taxon>Calothrix</taxon>
    </lineage>
</organism>
<evidence type="ECO:0000256" key="1">
    <source>
        <dbReference type="ARBA" id="ARBA00005417"/>
    </source>
</evidence>
<dbReference type="GO" id="GO:0016020">
    <property type="term" value="C:membrane"/>
    <property type="evidence" value="ECO:0007669"/>
    <property type="project" value="InterPro"/>
</dbReference>
<dbReference type="PROSITE" id="PS50893">
    <property type="entry name" value="ABC_TRANSPORTER_2"/>
    <property type="match status" value="1"/>
</dbReference>
<dbReference type="Gene3D" id="2.70.50.60">
    <property type="entry name" value="abc- transporter (atp binding component) like domain"/>
    <property type="match status" value="1"/>
</dbReference>
<feature type="domain" description="ABC transporter" evidence="5">
    <location>
        <begin position="39"/>
        <end position="270"/>
    </location>
</feature>
<comment type="similarity">
    <text evidence="1">Belongs to the ABC transporter superfamily.</text>
</comment>
<dbReference type="CDD" id="cd10147">
    <property type="entry name" value="Wzt_C-like"/>
    <property type="match status" value="1"/>
</dbReference>